<dbReference type="Proteomes" id="UP000663836">
    <property type="component" value="Unassembled WGS sequence"/>
</dbReference>
<evidence type="ECO:0000313" key="2">
    <source>
        <dbReference type="Proteomes" id="UP000663836"/>
    </source>
</evidence>
<name>A0A820JUN9_9BILA</name>
<organism evidence="1 2">
    <name type="scientific">Rotaria sordida</name>
    <dbReference type="NCBI Taxonomy" id="392033"/>
    <lineage>
        <taxon>Eukaryota</taxon>
        <taxon>Metazoa</taxon>
        <taxon>Spiralia</taxon>
        <taxon>Gnathifera</taxon>
        <taxon>Rotifera</taxon>
        <taxon>Eurotatoria</taxon>
        <taxon>Bdelloidea</taxon>
        <taxon>Philodinida</taxon>
        <taxon>Philodinidae</taxon>
        <taxon>Rotaria</taxon>
    </lineage>
</organism>
<reference evidence="1" key="1">
    <citation type="submission" date="2021-02" db="EMBL/GenBank/DDBJ databases">
        <authorList>
            <person name="Nowell W R."/>
        </authorList>
    </citation>
    <scope>NUCLEOTIDE SEQUENCE</scope>
</reference>
<dbReference type="EMBL" id="CAJOBD010044413">
    <property type="protein sequence ID" value="CAF4330861.1"/>
    <property type="molecule type" value="Genomic_DNA"/>
</dbReference>
<feature type="non-terminal residue" evidence="1">
    <location>
        <position position="1"/>
    </location>
</feature>
<sequence length="40" mass="4981">VEPDIDRFDDIFHEYDDNTDEHEDKKWTFIILSEQPMKRI</sequence>
<evidence type="ECO:0000313" key="1">
    <source>
        <dbReference type="EMBL" id="CAF4330861.1"/>
    </source>
</evidence>
<accession>A0A820JUN9</accession>
<protein>
    <submittedName>
        <fullName evidence="1">Uncharacterized protein</fullName>
    </submittedName>
</protein>
<comment type="caution">
    <text evidence="1">The sequence shown here is derived from an EMBL/GenBank/DDBJ whole genome shotgun (WGS) entry which is preliminary data.</text>
</comment>
<proteinExistence type="predicted"/>
<dbReference type="AlphaFoldDB" id="A0A820JUN9"/>
<gene>
    <name evidence="1" type="ORF">JBS370_LOCUS41311</name>
</gene>